<keyword evidence="3" id="KW-0408">Iron</keyword>
<dbReference type="InterPro" id="IPR013216">
    <property type="entry name" value="Methyltransf_11"/>
</dbReference>
<evidence type="ECO:0000313" key="7">
    <source>
        <dbReference type="Proteomes" id="UP001523565"/>
    </source>
</evidence>
<dbReference type="PANTHER" id="PTHR43306">
    <property type="entry name" value="7,8-DIHYDRO-6-HYDROXYMETHYLPTERIN DIMETHYLTRANSFERASE"/>
    <property type="match status" value="1"/>
</dbReference>
<dbReference type="InterPro" id="IPR013785">
    <property type="entry name" value="Aldolase_TIM"/>
</dbReference>
<dbReference type="NCBIfam" id="NF045646">
    <property type="entry name" value="rSAM_Se_TrsS"/>
    <property type="match status" value="1"/>
</dbReference>
<dbReference type="SUPFAM" id="SSF53335">
    <property type="entry name" value="S-adenosyl-L-methionine-dependent methyltransferases"/>
    <property type="match status" value="1"/>
</dbReference>
<dbReference type="RefSeq" id="WP_262068514.1">
    <property type="nucleotide sequence ID" value="NZ_JAMXOC010000005.1"/>
</dbReference>
<evidence type="ECO:0000256" key="3">
    <source>
        <dbReference type="ARBA" id="ARBA00023004"/>
    </source>
</evidence>
<dbReference type="InterPro" id="IPR058240">
    <property type="entry name" value="rSAM_sf"/>
</dbReference>
<protein>
    <submittedName>
        <fullName evidence="6">Radical SAM protein</fullName>
    </submittedName>
</protein>
<organism evidence="6 7">
    <name type="scientific">Ohessyouella blattaphilus</name>
    <dbReference type="NCBI Taxonomy" id="2949333"/>
    <lineage>
        <taxon>Bacteria</taxon>
        <taxon>Bacillati</taxon>
        <taxon>Bacillota</taxon>
        <taxon>Clostridia</taxon>
        <taxon>Lachnospirales</taxon>
        <taxon>Lachnospiraceae</taxon>
        <taxon>Ohessyouella</taxon>
    </lineage>
</organism>
<keyword evidence="7" id="KW-1185">Reference proteome</keyword>
<dbReference type="PROSITE" id="PS51918">
    <property type="entry name" value="RADICAL_SAM"/>
    <property type="match status" value="1"/>
</dbReference>
<evidence type="ECO:0000256" key="4">
    <source>
        <dbReference type="ARBA" id="ARBA00023014"/>
    </source>
</evidence>
<gene>
    <name evidence="6" type="ORF">NK118_05120</name>
</gene>
<dbReference type="InterPro" id="IPR029063">
    <property type="entry name" value="SAM-dependent_MTases_sf"/>
</dbReference>
<feature type="domain" description="Radical SAM core" evidence="5">
    <location>
        <begin position="88"/>
        <end position="315"/>
    </location>
</feature>
<evidence type="ECO:0000313" key="6">
    <source>
        <dbReference type="EMBL" id="MCP1109633.1"/>
    </source>
</evidence>
<evidence type="ECO:0000259" key="5">
    <source>
        <dbReference type="PROSITE" id="PS51918"/>
    </source>
</evidence>
<keyword evidence="2" id="KW-0479">Metal-binding</keyword>
<dbReference type="PANTHER" id="PTHR43306:SF1">
    <property type="entry name" value="7,8-DIHYDRO-6-HYDROXYMETHYLPTERIN DIMETHYLTRANSFERASE"/>
    <property type="match status" value="1"/>
</dbReference>
<dbReference type="Pfam" id="PF23545">
    <property type="entry name" value="Zn_ribbon_HMPTM"/>
    <property type="match status" value="1"/>
</dbReference>
<dbReference type="InterPro" id="IPR007197">
    <property type="entry name" value="rSAM"/>
</dbReference>
<dbReference type="InterPro" id="IPR054698">
    <property type="entry name" value="rSAM_Se_TrsS"/>
</dbReference>
<dbReference type="SFLD" id="SFLDG01067">
    <property type="entry name" value="SPASM/twitch_domain_containing"/>
    <property type="match status" value="1"/>
</dbReference>
<dbReference type="CDD" id="cd01335">
    <property type="entry name" value="Radical_SAM"/>
    <property type="match status" value="1"/>
</dbReference>
<dbReference type="CDD" id="cd02440">
    <property type="entry name" value="AdoMet_MTases"/>
    <property type="match status" value="1"/>
</dbReference>
<reference evidence="6 7" key="1">
    <citation type="journal article" date="2022" name="Genome Biol. Evol.">
        <title>Host diet, physiology and behaviors set the stage for Lachnospiraceae cladogenesis.</title>
        <authorList>
            <person name="Vera-Ponce De Leon A."/>
            <person name="Schneider M."/>
            <person name="Jahnes B.C."/>
            <person name="Sadowski V."/>
            <person name="Camuy-Velez L.A."/>
            <person name="Duan J."/>
            <person name="Sabree Z.L."/>
        </authorList>
    </citation>
    <scope>NUCLEOTIDE SEQUENCE [LARGE SCALE GENOMIC DNA]</scope>
    <source>
        <strain evidence="6 7">PAL227</strain>
    </source>
</reference>
<proteinExistence type="predicted"/>
<comment type="caution">
    <text evidence="6">The sequence shown here is derived from an EMBL/GenBank/DDBJ whole genome shotgun (WGS) entry which is preliminary data.</text>
</comment>
<dbReference type="Gene3D" id="3.20.20.70">
    <property type="entry name" value="Aldolase class I"/>
    <property type="match status" value="1"/>
</dbReference>
<dbReference type="EMBL" id="JAMZFV010000005">
    <property type="protein sequence ID" value="MCP1109633.1"/>
    <property type="molecule type" value="Genomic_DNA"/>
</dbReference>
<dbReference type="SFLD" id="SFLDG01100">
    <property type="entry name" value="methyltransferase_(Class_D)"/>
    <property type="match status" value="1"/>
</dbReference>
<dbReference type="InterPro" id="IPR056488">
    <property type="entry name" value="Zn_ribbon_HMPTM"/>
</dbReference>
<name>A0ABT1EG59_9FIRM</name>
<dbReference type="Pfam" id="PF08241">
    <property type="entry name" value="Methyltransf_11"/>
    <property type="match status" value="1"/>
</dbReference>
<dbReference type="Gene3D" id="3.40.50.150">
    <property type="entry name" value="Vaccinia Virus protein VP39"/>
    <property type="match status" value="1"/>
</dbReference>
<keyword evidence="4" id="KW-0411">Iron-sulfur</keyword>
<dbReference type="Pfam" id="PF04055">
    <property type="entry name" value="Radical_SAM"/>
    <property type="match status" value="1"/>
</dbReference>
<dbReference type="Proteomes" id="UP001523565">
    <property type="component" value="Unassembled WGS sequence"/>
</dbReference>
<sequence>MTQHSKILQQTKSLCPVCLKRVPAAYEARGEEVWFVKTCPHHGTFETLFLHGVQSFNERMQLHEPQPPKNPANKKMKGCPYDCGLCEHHKQATCCVLLEVTDTCDLGCPTCFASAAGKEEPISLKQIRGWYEMLLERGGPFNIQLSGGEPTMRDDLDQIITLGKELGFSFFQLNTNGLRIGKDIEYLQGLKEAGLSTVFLQFDSLQTEAVITLRGRDIVKEKLSAIANCRAVGLPVVLVPTVMRGCNEEHLGEILEFAASQMPTVKGVHFQPLSYFGRYEKAPDARAHISLPELLAHLEAQTKGQVAAADFSYGRAEHPLCSVNADYRIKDGVWEAVKKPEQDCGCSCSSDVAREAVANKWSKREDICEPSLGKGFRLEALDRFLQERNNQTLAISAMAFQDVWTVDLERLSRCYINIVSSDGHLVPFCAYNLTAMDGTPLYRKAETVCPLKELTGGPIRPGGFRITEAGLKLSGLTKKARMIDLGCGTGETVKWLRDAGYEEVQGLDASPEMIAAGLKLDPELLIKVGESTSLSAYQAQLDGVLMECVLSDSRNPASILRNVRESLKAEGVLILSDLYSLEGDDLPRLLEENGFAVMNFVDYTNELKDLTIKLIMEYGSIADFKDRACASCQKCSLCKVEELKKPGYYLMVCKKRSM</sequence>
<dbReference type="SFLD" id="SFLDS00029">
    <property type="entry name" value="Radical_SAM"/>
    <property type="match status" value="1"/>
</dbReference>
<dbReference type="InterPro" id="IPR034474">
    <property type="entry name" value="Methyltransferase_Class_D"/>
</dbReference>
<keyword evidence="1" id="KW-0949">S-adenosyl-L-methionine</keyword>
<evidence type="ECO:0000256" key="2">
    <source>
        <dbReference type="ARBA" id="ARBA00022723"/>
    </source>
</evidence>
<dbReference type="SUPFAM" id="SSF102114">
    <property type="entry name" value="Radical SAM enzymes"/>
    <property type="match status" value="1"/>
</dbReference>
<accession>A0ABT1EG59</accession>
<evidence type="ECO:0000256" key="1">
    <source>
        <dbReference type="ARBA" id="ARBA00022691"/>
    </source>
</evidence>